<gene>
    <name evidence="10" type="ORF">BKCO1_9000174</name>
</gene>
<evidence type="ECO:0000256" key="1">
    <source>
        <dbReference type="ARBA" id="ARBA00004141"/>
    </source>
</evidence>
<keyword evidence="4 8" id="KW-0812">Transmembrane</keyword>
<feature type="transmembrane region" description="Helical" evidence="8">
    <location>
        <begin position="123"/>
        <end position="146"/>
    </location>
</feature>
<dbReference type="PROSITE" id="PS50850">
    <property type="entry name" value="MFS"/>
    <property type="match status" value="1"/>
</dbReference>
<feature type="transmembrane region" description="Helical" evidence="8">
    <location>
        <begin position="196"/>
        <end position="213"/>
    </location>
</feature>
<name>A0A1J9R5V7_9PEZI</name>
<keyword evidence="11" id="KW-1185">Reference proteome</keyword>
<dbReference type="GeneID" id="31020083"/>
<organism evidence="10 11">
    <name type="scientific">Diplodia corticola</name>
    <dbReference type="NCBI Taxonomy" id="236234"/>
    <lineage>
        <taxon>Eukaryota</taxon>
        <taxon>Fungi</taxon>
        <taxon>Dikarya</taxon>
        <taxon>Ascomycota</taxon>
        <taxon>Pezizomycotina</taxon>
        <taxon>Dothideomycetes</taxon>
        <taxon>Dothideomycetes incertae sedis</taxon>
        <taxon>Botryosphaeriales</taxon>
        <taxon>Botryosphaeriaceae</taxon>
        <taxon>Diplodia</taxon>
    </lineage>
</organism>
<feature type="transmembrane region" description="Helical" evidence="8">
    <location>
        <begin position="459"/>
        <end position="480"/>
    </location>
</feature>
<evidence type="ECO:0000256" key="3">
    <source>
        <dbReference type="ARBA" id="ARBA00022448"/>
    </source>
</evidence>
<evidence type="ECO:0000256" key="7">
    <source>
        <dbReference type="RuleBase" id="RU003346"/>
    </source>
</evidence>
<feature type="transmembrane region" description="Helical" evidence="8">
    <location>
        <begin position="286"/>
        <end position="307"/>
    </location>
</feature>
<reference evidence="10 11" key="1">
    <citation type="submission" date="2016-10" db="EMBL/GenBank/DDBJ databases">
        <title>Proteomics and genomics reveal pathogen-plant mechanisms compatible with a hemibiotrophic lifestyle of Diplodia corticola.</title>
        <authorList>
            <person name="Fernandes I."/>
            <person name="De Jonge R."/>
            <person name="Van De Peer Y."/>
            <person name="Devreese B."/>
            <person name="Alves A."/>
            <person name="Esteves A.C."/>
        </authorList>
    </citation>
    <scope>NUCLEOTIDE SEQUENCE [LARGE SCALE GENOMIC DNA]</scope>
    <source>
        <strain evidence="10 11">CBS 112549</strain>
    </source>
</reference>
<dbReference type="GO" id="GO:0016020">
    <property type="term" value="C:membrane"/>
    <property type="evidence" value="ECO:0007669"/>
    <property type="project" value="UniProtKB-SubCell"/>
</dbReference>
<dbReference type="PRINTS" id="PR00171">
    <property type="entry name" value="SUGRTRNSPORT"/>
</dbReference>
<dbReference type="PANTHER" id="PTHR48022">
    <property type="entry name" value="PLASTIDIC GLUCOSE TRANSPORTER 4"/>
    <property type="match status" value="1"/>
</dbReference>
<feature type="domain" description="Major facilitator superfamily (MFS) profile" evidence="9">
    <location>
        <begin position="24"/>
        <end position="484"/>
    </location>
</feature>
<dbReference type="NCBIfam" id="TIGR00879">
    <property type="entry name" value="SP"/>
    <property type="match status" value="1"/>
</dbReference>
<evidence type="ECO:0000256" key="5">
    <source>
        <dbReference type="ARBA" id="ARBA00022989"/>
    </source>
</evidence>
<dbReference type="GO" id="GO:0005351">
    <property type="term" value="F:carbohydrate:proton symporter activity"/>
    <property type="evidence" value="ECO:0007669"/>
    <property type="project" value="TreeGrafter"/>
</dbReference>
<feature type="transmembrane region" description="Helical" evidence="8">
    <location>
        <begin position="158"/>
        <end position="176"/>
    </location>
</feature>
<comment type="similarity">
    <text evidence="2 7">Belongs to the major facilitator superfamily. Sugar transporter (TC 2.A.1.1) family.</text>
</comment>
<dbReference type="FunFam" id="1.20.1250.20:FF:000026">
    <property type="entry name" value="MFS quinate transporter QutD"/>
    <property type="match status" value="1"/>
</dbReference>
<comment type="subcellular location">
    <subcellularLocation>
        <location evidence="1">Membrane</location>
        <topology evidence="1">Multi-pass membrane protein</topology>
    </subcellularLocation>
</comment>
<dbReference type="InterPro" id="IPR050360">
    <property type="entry name" value="MFS_Sugar_Transporters"/>
</dbReference>
<feature type="transmembrane region" description="Helical" evidence="8">
    <location>
        <begin position="355"/>
        <end position="374"/>
    </location>
</feature>
<dbReference type="OrthoDB" id="508119at2759"/>
<evidence type="ECO:0000256" key="6">
    <source>
        <dbReference type="ARBA" id="ARBA00023136"/>
    </source>
</evidence>
<protein>
    <submittedName>
        <fullName evidence="10">Quinate permease</fullName>
    </submittedName>
</protein>
<dbReference type="PROSITE" id="PS00216">
    <property type="entry name" value="SUGAR_TRANSPORT_1"/>
    <property type="match status" value="1"/>
</dbReference>
<keyword evidence="6 8" id="KW-0472">Membrane</keyword>
<evidence type="ECO:0000313" key="11">
    <source>
        <dbReference type="Proteomes" id="UP000183809"/>
    </source>
</evidence>
<dbReference type="PANTHER" id="PTHR48022:SF42">
    <property type="entry name" value="MAJOR FACILITATOR SUPERFAMILY (MFS) PROFILE DOMAIN-CONTAINING PROTEIN"/>
    <property type="match status" value="1"/>
</dbReference>
<proteinExistence type="inferred from homology"/>
<accession>A0A1J9R5V7</accession>
<feature type="transmembrane region" description="Helical" evidence="8">
    <location>
        <begin position="100"/>
        <end position="117"/>
    </location>
</feature>
<evidence type="ECO:0000256" key="8">
    <source>
        <dbReference type="SAM" id="Phobius"/>
    </source>
</evidence>
<dbReference type="RefSeq" id="XP_020133162.1">
    <property type="nucleotide sequence ID" value="XM_020279819.1"/>
</dbReference>
<dbReference type="InterPro" id="IPR020846">
    <property type="entry name" value="MFS_dom"/>
</dbReference>
<comment type="caution">
    <text evidence="10">The sequence shown here is derived from an EMBL/GenBank/DDBJ whole genome shotgun (WGS) entry which is preliminary data.</text>
</comment>
<evidence type="ECO:0000313" key="10">
    <source>
        <dbReference type="EMBL" id="OJD36902.1"/>
    </source>
</evidence>
<dbReference type="Pfam" id="PF00083">
    <property type="entry name" value="Sugar_tr"/>
    <property type="match status" value="1"/>
</dbReference>
<feature type="transmembrane region" description="Helical" evidence="8">
    <location>
        <begin position="68"/>
        <end position="88"/>
    </location>
</feature>
<dbReference type="Gene3D" id="1.20.1250.20">
    <property type="entry name" value="MFS general substrate transporter like domains"/>
    <property type="match status" value="1"/>
</dbReference>
<dbReference type="InterPro" id="IPR036259">
    <property type="entry name" value="MFS_trans_sf"/>
</dbReference>
<evidence type="ECO:0000259" key="9">
    <source>
        <dbReference type="PROSITE" id="PS50850"/>
    </source>
</evidence>
<evidence type="ECO:0000256" key="4">
    <source>
        <dbReference type="ARBA" id="ARBA00022692"/>
    </source>
</evidence>
<dbReference type="PROSITE" id="PS00217">
    <property type="entry name" value="SUGAR_TRANSPORT_2"/>
    <property type="match status" value="1"/>
</dbReference>
<dbReference type="InterPro" id="IPR005829">
    <property type="entry name" value="Sugar_transporter_CS"/>
</dbReference>
<keyword evidence="3 7" id="KW-0813">Transport</keyword>
<dbReference type="EMBL" id="MNUE01000009">
    <property type="protein sequence ID" value="OJD36902.1"/>
    <property type="molecule type" value="Genomic_DNA"/>
</dbReference>
<keyword evidence="5 8" id="KW-1133">Transmembrane helix</keyword>
<evidence type="ECO:0000256" key="2">
    <source>
        <dbReference type="ARBA" id="ARBA00010992"/>
    </source>
</evidence>
<dbReference type="AlphaFoldDB" id="A0A1J9R5V7"/>
<dbReference type="SUPFAM" id="SSF103473">
    <property type="entry name" value="MFS general substrate transporter"/>
    <property type="match status" value="1"/>
</dbReference>
<feature type="transmembrane region" description="Helical" evidence="8">
    <location>
        <begin position="327"/>
        <end position="346"/>
    </location>
</feature>
<feature type="transmembrane region" description="Helical" evidence="8">
    <location>
        <begin position="21"/>
        <end position="48"/>
    </location>
</feature>
<dbReference type="Proteomes" id="UP000183809">
    <property type="component" value="Unassembled WGS sequence"/>
</dbReference>
<dbReference type="InterPro" id="IPR003663">
    <property type="entry name" value="Sugar/inositol_transpt"/>
</dbReference>
<dbReference type="InterPro" id="IPR005828">
    <property type="entry name" value="MFS_sugar_transport-like"/>
</dbReference>
<feature type="transmembrane region" description="Helical" evidence="8">
    <location>
        <begin position="394"/>
        <end position="418"/>
    </location>
</feature>
<sequence length="547" mass="60497">MGFNLHADNNNDPPEVRNWRVHLMALIVSMGSIAMGYDTSVIGGTMALDSFKRDFGLAHVSSHDRDTLQGNIVSTFQAGTFFGALLTFPIGERWGRKKALMLAICIFLVGGSLMTAASGRLGIIYAGRAIAGFGIGSVSLLVPVYIAETSPPSIRGRLIGIFEICSQGGGMAGFWVNYICDRTIPVRLAAQWQVPLGLQLLPGAMLLLGIVWCPETPRWYAKRDRWHKAKEVLSDIRNLPPDHPFIQQELQEIQDQISIAAPPPGQRHTWKYYARRMSQKGTRNRIGIGLLLMAFQNLTGVNIITYYSPRIFETLGITGTSTKLFATGFYGIAKTLGMIIFSVWLVEKLGRRQGLVWGAFVGSLPMWYLGGYVLKADPTAAAARGDLSRDAWSYLAMVCVYLYGLIYCATWQGITWVICSEIFPIDIRMLCVAITTADQWLWSFIISRTTPYMITSLGYGTYMFFATLMVLMGAWAWFCVPETKGVMLEEMDGLFGAPCRSDVGGKENGERVGEEGGAAGGLSEWERVEDLEKGKERMVMTALVEKV</sequence>